<sequence>MSKIFAFLGLLLVLCGVLSQLHQQPFHLVHAKEQQATVGSIKITTTTTAIESGSSLSGTITVYDSAGKVSTVSGKVSLGLLNTGATYVGSNSLSIVNGVATFSVLLSTPITSDVVLAAGLTYDGSPYIDTKVVRVNNNAGGNKDYTDYWVGQWNVQSGCDVSTCCCLDGQVIVTREGLNLVKIQSNMKGACQTSFVTLYIGGINSDTSLSAIIGTSYTIKRIGNTIQVNNVLYNRCSGSAVCTTACPRSNASSLKVSVLGFIVMLMSFLLFIL</sequence>
<evidence type="ECO:0000313" key="4">
    <source>
        <dbReference type="Proteomes" id="UP000816034"/>
    </source>
</evidence>
<keyword evidence="1" id="KW-0812">Transmembrane</keyword>
<comment type="caution">
    <text evidence="3">The sequence shown here is derived from an EMBL/GenBank/DDBJ whole genome shotgun (WGS) entry which is preliminary data.</text>
</comment>
<accession>A0AA88KM19</accession>
<evidence type="ECO:0000313" key="3">
    <source>
        <dbReference type="EMBL" id="KAG2387188.1"/>
    </source>
</evidence>
<keyword evidence="1" id="KW-0472">Membrane</keyword>
<dbReference type="GeneID" id="68093976"/>
<name>A0AA88KM19_NAELO</name>
<dbReference type="EMBL" id="PYSW02000013">
    <property type="protein sequence ID" value="KAG2387188.1"/>
    <property type="molecule type" value="Genomic_DNA"/>
</dbReference>
<keyword evidence="1" id="KW-1133">Transmembrane helix</keyword>
<dbReference type="RefSeq" id="XP_044551180.1">
    <property type="nucleotide sequence ID" value="XM_044690837.1"/>
</dbReference>
<evidence type="ECO:0000256" key="2">
    <source>
        <dbReference type="SAM" id="SignalP"/>
    </source>
</evidence>
<feature type="chain" id="PRO_5041676161" description="Big-1 domain-containing protein" evidence="2">
    <location>
        <begin position="20"/>
        <end position="273"/>
    </location>
</feature>
<dbReference type="Proteomes" id="UP000816034">
    <property type="component" value="Unassembled WGS sequence"/>
</dbReference>
<keyword evidence="2" id="KW-0732">Signal</keyword>
<evidence type="ECO:0000256" key="1">
    <source>
        <dbReference type="SAM" id="Phobius"/>
    </source>
</evidence>
<feature type="signal peptide" evidence="2">
    <location>
        <begin position="1"/>
        <end position="19"/>
    </location>
</feature>
<proteinExistence type="predicted"/>
<gene>
    <name evidence="3" type="ORF">C9374_001520</name>
</gene>
<feature type="transmembrane region" description="Helical" evidence="1">
    <location>
        <begin position="254"/>
        <end position="272"/>
    </location>
</feature>
<reference evidence="3 4" key="1">
    <citation type="journal article" date="2018" name="BMC Genomics">
        <title>The genome of Naegleria lovaniensis, the basis for a comparative approach to unravel pathogenicity factors of the human pathogenic amoeba N. fowleri.</title>
        <authorList>
            <person name="Liechti N."/>
            <person name="Schurch N."/>
            <person name="Bruggmann R."/>
            <person name="Wittwer M."/>
        </authorList>
    </citation>
    <scope>NUCLEOTIDE SEQUENCE [LARGE SCALE GENOMIC DNA]</scope>
    <source>
        <strain evidence="3 4">ATCC 30569</strain>
    </source>
</reference>
<organism evidence="3 4">
    <name type="scientific">Naegleria lovaniensis</name>
    <name type="common">Amoeba</name>
    <dbReference type="NCBI Taxonomy" id="51637"/>
    <lineage>
        <taxon>Eukaryota</taxon>
        <taxon>Discoba</taxon>
        <taxon>Heterolobosea</taxon>
        <taxon>Tetramitia</taxon>
        <taxon>Eutetramitia</taxon>
        <taxon>Vahlkampfiidae</taxon>
        <taxon>Naegleria</taxon>
    </lineage>
</organism>
<protein>
    <recommendedName>
        <fullName evidence="5">Big-1 domain-containing protein</fullName>
    </recommendedName>
</protein>
<dbReference type="AlphaFoldDB" id="A0AA88KM19"/>
<evidence type="ECO:0008006" key="5">
    <source>
        <dbReference type="Google" id="ProtNLM"/>
    </source>
</evidence>
<keyword evidence="4" id="KW-1185">Reference proteome</keyword>